<comment type="caution">
    <text evidence="1">The sequence shown here is derived from an EMBL/GenBank/DDBJ whole genome shotgun (WGS) entry which is preliminary data.</text>
</comment>
<dbReference type="AlphaFoldDB" id="A0A3M6Q3K9"/>
<evidence type="ECO:0000313" key="2">
    <source>
        <dbReference type="Proteomes" id="UP000267035"/>
    </source>
</evidence>
<protein>
    <submittedName>
        <fullName evidence="1">Uncharacterized protein</fullName>
    </submittedName>
</protein>
<gene>
    <name evidence="1" type="ORF">EBQ25_09580</name>
</gene>
<name>A0A3M6Q3K9_9BURK</name>
<sequence length="85" mass="10067">MRPGLNHDDACILLPGDHEFIRHESYVYYRDPRIESVAHVQKMLEHGVWQEKAPFTPQMLKRIVDGLRKSRRVPRHIKTLLPEGR</sequence>
<proteinExistence type="predicted"/>
<organism evidence="1 2">
    <name type="scientific">Allofranklinella schreckenbergeri</name>
    <dbReference type="NCBI Taxonomy" id="1076744"/>
    <lineage>
        <taxon>Bacteria</taxon>
        <taxon>Pseudomonadati</taxon>
        <taxon>Pseudomonadota</taxon>
        <taxon>Betaproteobacteria</taxon>
        <taxon>Burkholderiales</taxon>
        <taxon>Comamonadaceae</taxon>
        <taxon>Allofranklinella</taxon>
    </lineage>
</organism>
<dbReference type="Proteomes" id="UP000267035">
    <property type="component" value="Unassembled WGS sequence"/>
</dbReference>
<dbReference type="EMBL" id="RDQL01000013">
    <property type="protein sequence ID" value="RMW97793.1"/>
    <property type="molecule type" value="Genomic_DNA"/>
</dbReference>
<evidence type="ECO:0000313" key="1">
    <source>
        <dbReference type="EMBL" id="RMW97793.1"/>
    </source>
</evidence>
<reference evidence="1 2" key="1">
    <citation type="submission" date="2018-10" db="EMBL/GenBank/DDBJ databases">
        <title>Comamonadaceae CDC group NO-1 genome sequencing and assembly.</title>
        <authorList>
            <person name="Bernier A.-M."/>
            <person name="Bernard K."/>
        </authorList>
    </citation>
    <scope>NUCLEOTIDE SEQUENCE [LARGE SCALE GENOMIC DNA]</scope>
    <source>
        <strain evidence="1 2">NML161473</strain>
    </source>
</reference>
<accession>A0A3M6Q3K9</accession>
<keyword evidence="2" id="KW-1185">Reference proteome</keyword>